<dbReference type="OrthoDB" id="9764267at2"/>
<dbReference type="InterPro" id="IPR010187">
    <property type="entry name" value="Various_sel_PB"/>
</dbReference>
<dbReference type="eggNOG" id="ENOG502ZBWT">
    <property type="taxonomic scope" value="Bacteria"/>
</dbReference>
<dbReference type="Proteomes" id="UP000092714">
    <property type="component" value="Unassembled WGS sequence"/>
</dbReference>
<reference evidence="3 4" key="1">
    <citation type="submission" date="2016-06" db="EMBL/GenBank/DDBJ databases">
        <authorList>
            <person name="Kjaerup R.B."/>
            <person name="Dalgaard T.S."/>
            <person name="Juul-Madsen H.R."/>
        </authorList>
    </citation>
    <scope>NUCLEOTIDE SEQUENCE [LARGE SCALE GENOMIC DNA]</scope>
    <source>
        <strain evidence="3 4">373-A1</strain>
    </source>
</reference>
<dbReference type="RefSeq" id="WP_027098063.1">
    <property type="nucleotide sequence ID" value="NZ_CAXSZC010000006.1"/>
</dbReference>
<protein>
    <submittedName>
        <fullName evidence="3">Proline reductase</fullName>
    </submittedName>
</protein>
<dbReference type="GO" id="GO:0050485">
    <property type="term" value="F:oxidoreductase activity, acting on X-H and Y-H to form an X-Y bond, with a disulfide as acceptor"/>
    <property type="evidence" value="ECO:0007669"/>
    <property type="project" value="InterPro"/>
</dbReference>
<organism evidence="3 4">
    <name type="scientific">Clostridium paraputrificum</name>
    <dbReference type="NCBI Taxonomy" id="29363"/>
    <lineage>
        <taxon>Bacteria</taxon>
        <taxon>Bacillati</taxon>
        <taxon>Bacillota</taxon>
        <taxon>Clostridia</taxon>
        <taxon>Eubacteriales</taxon>
        <taxon>Clostridiaceae</taxon>
        <taxon>Clostridium</taxon>
    </lineage>
</organism>
<name>A0A174IAV3_9CLOT</name>
<dbReference type="NCBIfam" id="NF041545">
    <property type="entry name" value="GrdB_like_no_Se"/>
    <property type="match status" value="1"/>
</dbReference>
<comment type="caution">
    <text evidence="3">The sequence shown here is derived from an EMBL/GenBank/DDBJ whole genome shotgun (WGS) entry which is preliminary data.</text>
</comment>
<proteinExistence type="predicted"/>
<evidence type="ECO:0000313" key="4">
    <source>
        <dbReference type="Proteomes" id="UP000092714"/>
    </source>
</evidence>
<sequence>MKVIMILDQVQSGYGTKNDKMIPLTGTKEIIGPGVIMKPYLKEIDGNIVATLYCGTGTYLENPEEVSRKLCGMVKRLNPDVVICGPSLSYADSASMCAKVAYDIVTTTSTKALAAISEDRSEVIDMYNDKITIIKTPNKGESGLREAFKNICSVAKRLVDSNEIE</sequence>
<accession>A0A174IAV3</accession>
<dbReference type="AlphaFoldDB" id="A0A174IAV3"/>
<evidence type="ECO:0000256" key="1">
    <source>
        <dbReference type="ARBA" id="ARBA00022933"/>
    </source>
</evidence>
<keyword evidence="1" id="KW-0712">Selenocysteine</keyword>
<gene>
    <name evidence="3" type="ORF">CP373A1_13340</name>
</gene>
<evidence type="ECO:0000313" key="3">
    <source>
        <dbReference type="EMBL" id="OBY10080.1"/>
    </source>
</evidence>
<keyword evidence="2" id="KW-0560">Oxidoreductase</keyword>
<dbReference type="Pfam" id="PF07355">
    <property type="entry name" value="GRDB"/>
    <property type="match status" value="1"/>
</dbReference>
<evidence type="ECO:0000256" key="2">
    <source>
        <dbReference type="ARBA" id="ARBA00023002"/>
    </source>
</evidence>
<dbReference type="GeneID" id="42775891"/>
<dbReference type="InterPro" id="IPR048083">
    <property type="entry name" value="GrdB-like"/>
</dbReference>
<keyword evidence="4" id="KW-1185">Reference proteome</keyword>
<dbReference type="EMBL" id="MAPZ01000025">
    <property type="protein sequence ID" value="OBY10080.1"/>
    <property type="molecule type" value="Genomic_DNA"/>
</dbReference>